<sequence length="825" mass="94843">MSDISRTSSFEVLEKCVDSCEPEDYPSSDLTMINKEISGQTLAVDINGTVLVEFFDTCELPEKEDAQSDLSMKDEEIINQKSAAESKQNSNNMAARIQLFDNMAARGTGTLLTRPKPNTNGPKIKHSLARLRTQFDLPAVLTSTTPMQKVGSSYLTEKRMNGTIFCDCSEGILQQFEFCCINKCHGQIFYPYDNNKVSSVLERLTLKKSVNIVLLGSTGVGKTTMINSIANYLKYETLEEAEKNPLSYLVPSSFQIQDENYHEYDVKVGEESEFETFAKSESATRCPKIHTILYNNAVINFIDTPGLCDTSGVQKDKENLEQMLKYICSFHELHGICIMLKSGESKTTVELKYCIKQLLLHFHKTAINNFLFCFTRCHGTMAQSTPTTVNKILKEIYEDSDINLKLNSQIAYSLENDVFRYLCAKENGIMYENRYCHEEWERSRNESIRLIHHVLSNSPHLTSETIALNTMRSIIIGLNKPLAKITALIQTNKSELESQRIEIEKLTGNEKDFQSRIKISHIYIKKLTLDRWIVVCNKCAVVKRDDQQNDYKVYPKQCCEGCRAPWLYFCTEFNILGKCRKCQCQKRHHEHINYEYVENKQDVEDEEVKEKLVTVKSAIEKKHQAIEKIVEMMKELDNEQKFVNECAAKFSNYLKSNSIILNNKSHEEYLNIELENAKKIEKIAEIQNLENALEDYYNEKKNLEEQLNKSCINSFSKELTVEDVFKARNQLFELKWSGSTLRNIFDGELTNPIFHHMSSILQYTAQKQLKKDKPGYCTRAKDILAICMADFKSLNNKDHGHPYGQRIDDLGRALSKSPKKHYGLM</sequence>
<name>A0AC34F4K2_9BILA</name>
<organism evidence="1 2">
    <name type="scientific">Panagrolaimus sp. ES5</name>
    <dbReference type="NCBI Taxonomy" id="591445"/>
    <lineage>
        <taxon>Eukaryota</taxon>
        <taxon>Metazoa</taxon>
        <taxon>Ecdysozoa</taxon>
        <taxon>Nematoda</taxon>
        <taxon>Chromadorea</taxon>
        <taxon>Rhabditida</taxon>
        <taxon>Tylenchina</taxon>
        <taxon>Panagrolaimomorpha</taxon>
        <taxon>Panagrolaimoidea</taxon>
        <taxon>Panagrolaimidae</taxon>
        <taxon>Panagrolaimus</taxon>
    </lineage>
</organism>
<accession>A0AC34F4K2</accession>
<dbReference type="WBParaSite" id="ES5_v2.g11926.t1">
    <property type="protein sequence ID" value="ES5_v2.g11926.t1"/>
    <property type="gene ID" value="ES5_v2.g11926"/>
</dbReference>
<protein>
    <submittedName>
        <fullName evidence="2">G domain-containing protein</fullName>
    </submittedName>
</protein>
<evidence type="ECO:0000313" key="2">
    <source>
        <dbReference type="WBParaSite" id="ES5_v2.g11926.t1"/>
    </source>
</evidence>
<evidence type="ECO:0000313" key="1">
    <source>
        <dbReference type="Proteomes" id="UP000887579"/>
    </source>
</evidence>
<dbReference type="Proteomes" id="UP000887579">
    <property type="component" value="Unplaced"/>
</dbReference>
<proteinExistence type="predicted"/>
<reference evidence="2" key="1">
    <citation type="submission" date="2022-11" db="UniProtKB">
        <authorList>
            <consortium name="WormBaseParasite"/>
        </authorList>
    </citation>
    <scope>IDENTIFICATION</scope>
</reference>